<keyword evidence="1" id="KW-1133">Transmembrane helix</keyword>
<keyword evidence="1" id="KW-0812">Transmembrane</keyword>
<organism evidence="2">
    <name type="scientific">hydrothermal vent metagenome</name>
    <dbReference type="NCBI Taxonomy" id="652676"/>
    <lineage>
        <taxon>unclassified sequences</taxon>
        <taxon>metagenomes</taxon>
        <taxon>ecological metagenomes</taxon>
    </lineage>
</organism>
<feature type="transmembrane region" description="Helical" evidence="1">
    <location>
        <begin position="92"/>
        <end position="110"/>
    </location>
</feature>
<dbReference type="EMBL" id="UOFF01000220">
    <property type="protein sequence ID" value="VAW56372.1"/>
    <property type="molecule type" value="Genomic_DNA"/>
</dbReference>
<reference evidence="2" key="1">
    <citation type="submission" date="2018-06" db="EMBL/GenBank/DDBJ databases">
        <authorList>
            <person name="Zhirakovskaya E."/>
        </authorList>
    </citation>
    <scope>NUCLEOTIDE SEQUENCE</scope>
</reference>
<name>A0A3B0WYP5_9ZZZZ</name>
<protein>
    <submittedName>
        <fullName evidence="2">Uncharacterized protein</fullName>
    </submittedName>
</protein>
<sequence length="119" mass="13163">MKDTLIDMMVAMMPLMKPFMWLGVVVAAIGIILIVTNFALKSNMQKAVTWSARIVLGVSIFFIIAQVMGYFLSMPPTINFGDSSKFEFILVSFWQIGAGFLVVSFIIKFLSGDKNAVAL</sequence>
<gene>
    <name evidence="2" type="ORF">MNBD_GAMMA07-571</name>
</gene>
<feature type="transmembrane region" description="Helical" evidence="1">
    <location>
        <begin position="52"/>
        <end position="72"/>
    </location>
</feature>
<feature type="transmembrane region" description="Helical" evidence="1">
    <location>
        <begin position="20"/>
        <end position="40"/>
    </location>
</feature>
<evidence type="ECO:0000256" key="1">
    <source>
        <dbReference type="SAM" id="Phobius"/>
    </source>
</evidence>
<dbReference type="AlphaFoldDB" id="A0A3B0WYP5"/>
<accession>A0A3B0WYP5</accession>
<proteinExistence type="predicted"/>
<evidence type="ECO:0000313" key="2">
    <source>
        <dbReference type="EMBL" id="VAW56372.1"/>
    </source>
</evidence>
<keyword evidence="1" id="KW-0472">Membrane</keyword>